<dbReference type="SUPFAM" id="SSF51717">
    <property type="entry name" value="Dihydropteroate synthetase-like"/>
    <property type="match status" value="1"/>
</dbReference>
<organism evidence="9 10">
    <name type="scientific">Candidatus Desantisbacteria bacterium CG2_30_40_21</name>
    <dbReference type="NCBI Taxonomy" id="1817895"/>
    <lineage>
        <taxon>Bacteria</taxon>
        <taxon>Candidatus Desantisiibacteriota</taxon>
    </lineage>
</organism>
<evidence type="ECO:0000256" key="5">
    <source>
        <dbReference type="ARBA" id="ARBA00023285"/>
    </source>
</evidence>
<feature type="binding site" evidence="7">
    <location>
        <position position="17"/>
    </location>
    <ligand>
        <name>[4Fe-4S] cluster</name>
        <dbReference type="ChEBI" id="CHEBI:49883"/>
    </ligand>
</feature>
<protein>
    <submittedName>
        <fullName evidence="9">Acetyl-CoA decarbonylase/synthase complex subunit gamma</fullName>
    </submittedName>
</protein>
<accession>A0A1J5E2U4</accession>
<dbReference type="NCBIfam" id="NF003195">
    <property type="entry name" value="PRK04165.1"/>
    <property type="match status" value="1"/>
</dbReference>
<keyword evidence="3 7" id="KW-0408">Iron</keyword>
<dbReference type="InterPro" id="IPR007202">
    <property type="entry name" value="4Fe-4S_dom"/>
</dbReference>
<keyword evidence="4 7" id="KW-0411">Iron-sulfur</keyword>
<comment type="caution">
    <text evidence="9">The sequence shown here is derived from an EMBL/GenBank/DDBJ whole genome shotgun (WGS) entry which is preliminary data.</text>
</comment>
<evidence type="ECO:0000259" key="8">
    <source>
        <dbReference type="PROSITE" id="PS51656"/>
    </source>
</evidence>
<dbReference type="Proteomes" id="UP000183085">
    <property type="component" value="Unassembled WGS sequence"/>
</dbReference>
<feature type="binding site" evidence="6">
    <location>
        <position position="437"/>
    </location>
    <ligand>
        <name>5-methoxybenzimidazolylcob(I)amide</name>
        <dbReference type="ChEBI" id="CHEBI:157765"/>
    </ligand>
</feature>
<keyword evidence="1 7" id="KW-0004">4Fe-4S</keyword>
<dbReference type="STRING" id="1817895.AUJ95_08810"/>
<dbReference type="PANTHER" id="PTHR36214:SF3">
    <property type="entry name" value="ACETYL-COA DECARBONYLASE_SYNTHASE COMPLEX SUBUNIT GAMMA"/>
    <property type="match status" value="1"/>
</dbReference>
<dbReference type="InterPro" id="IPR016041">
    <property type="entry name" value="Ac-CoA_synth_d_su_TIM-brl"/>
</dbReference>
<keyword evidence="5" id="KW-0170">Cobalt</keyword>
<evidence type="ECO:0000256" key="2">
    <source>
        <dbReference type="ARBA" id="ARBA00022723"/>
    </source>
</evidence>
<evidence type="ECO:0000256" key="7">
    <source>
        <dbReference type="PIRSR" id="PIRSR000376-2"/>
    </source>
</evidence>
<dbReference type="GO" id="GO:0008168">
    <property type="term" value="F:methyltransferase activity"/>
    <property type="evidence" value="ECO:0007669"/>
    <property type="project" value="InterPro"/>
</dbReference>
<evidence type="ECO:0000256" key="6">
    <source>
        <dbReference type="PIRSR" id="PIRSR000376-1"/>
    </source>
</evidence>
<name>A0A1J5E2U4_9BACT</name>
<feature type="binding site" evidence="7">
    <location>
        <position position="20"/>
    </location>
    <ligand>
        <name>[4Fe-4S] cluster</name>
        <dbReference type="ChEBI" id="CHEBI:49883"/>
    </ligand>
</feature>
<feature type="binding site" evidence="6">
    <location>
        <position position="348"/>
    </location>
    <ligand>
        <name>5-methoxybenzimidazolylcob(I)amide</name>
        <dbReference type="ChEBI" id="CHEBI:157765"/>
    </ligand>
</feature>
<evidence type="ECO:0000256" key="4">
    <source>
        <dbReference type="ARBA" id="ARBA00023014"/>
    </source>
</evidence>
<dbReference type="AlphaFoldDB" id="A0A1J5E2U4"/>
<dbReference type="EMBL" id="MNYI01000227">
    <property type="protein sequence ID" value="OIP37008.1"/>
    <property type="molecule type" value="Genomic_DNA"/>
</dbReference>
<dbReference type="Pfam" id="PF03599">
    <property type="entry name" value="CdhD"/>
    <property type="match status" value="1"/>
</dbReference>
<keyword evidence="2 7" id="KW-0479">Metal-binding</keyword>
<dbReference type="InterPro" id="IPR011005">
    <property type="entry name" value="Dihydropteroate_synth-like_sf"/>
</dbReference>
<evidence type="ECO:0000256" key="3">
    <source>
        <dbReference type="ARBA" id="ARBA00023004"/>
    </source>
</evidence>
<feature type="binding site" evidence="7">
    <location>
        <position position="42"/>
    </location>
    <ligand>
        <name>[4Fe-4S] cluster</name>
        <dbReference type="ChEBI" id="CHEBI:49883"/>
    </ligand>
</feature>
<gene>
    <name evidence="9" type="ORF">AUJ95_08810</name>
</gene>
<dbReference type="InterPro" id="IPR016218">
    <property type="entry name" value="AcylCoA_decarb/synth_gsu"/>
</dbReference>
<dbReference type="Gene3D" id="3.20.20.20">
    <property type="entry name" value="Dihydropteroate synthase-like"/>
    <property type="match status" value="1"/>
</dbReference>
<dbReference type="GO" id="GO:0005506">
    <property type="term" value="F:iron ion binding"/>
    <property type="evidence" value="ECO:0007669"/>
    <property type="project" value="InterPro"/>
</dbReference>
<proteinExistence type="predicted"/>
<feature type="domain" description="4Fe-4S" evidence="8">
    <location>
        <begin position="1"/>
        <end position="59"/>
    </location>
</feature>
<dbReference type="Pfam" id="PF04060">
    <property type="entry name" value="FeS"/>
    <property type="match status" value="1"/>
</dbReference>
<feature type="binding site" evidence="7">
    <location>
        <position position="25"/>
    </location>
    <ligand>
        <name>[4Fe-4S] cluster</name>
        <dbReference type="ChEBI" id="CHEBI:49883"/>
    </ligand>
</feature>
<dbReference type="GO" id="GO:0046356">
    <property type="term" value="P:acetyl-CoA catabolic process"/>
    <property type="evidence" value="ECO:0007669"/>
    <property type="project" value="InterPro"/>
</dbReference>
<dbReference type="InterPro" id="IPR051069">
    <property type="entry name" value="ACDS_complex_subunit"/>
</dbReference>
<dbReference type="Gene3D" id="3.40.50.11600">
    <property type="match status" value="1"/>
</dbReference>
<feature type="binding site" evidence="6">
    <location>
        <begin position="372"/>
        <end position="375"/>
    </location>
    <ligand>
        <name>5-methoxybenzimidazolylcob(I)amide</name>
        <dbReference type="ChEBI" id="CHEBI:157765"/>
    </ligand>
</feature>
<dbReference type="GO" id="GO:0051539">
    <property type="term" value="F:4 iron, 4 sulfur cluster binding"/>
    <property type="evidence" value="ECO:0007669"/>
    <property type="project" value="UniProtKB-KW"/>
</dbReference>
<evidence type="ECO:0000313" key="10">
    <source>
        <dbReference type="Proteomes" id="UP000183085"/>
    </source>
</evidence>
<reference evidence="9 10" key="1">
    <citation type="journal article" date="2016" name="Environ. Microbiol.">
        <title>Genomic resolution of a cold subsurface aquifer community provides metabolic insights for novel microbes adapted to high CO concentrations.</title>
        <authorList>
            <person name="Probst A.J."/>
            <person name="Castelle C.J."/>
            <person name="Singh A."/>
            <person name="Brown C.T."/>
            <person name="Anantharaman K."/>
            <person name="Sharon I."/>
            <person name="Hug L.A."/>
            <person name="Burstein D."/>
            <person name="Emerson J.B."/>
            <person name="Thomas B.C."/>
            <person name="Banfield J.F."/>
        </authorList>
    </citation>
    <scope>NUCLEOTIDE SEQUENCE [LARGE SCALE GENOMIC DNA]</scope>
    <source>
        <strain evidence="9">CG2_30_40_21</strain>
    </source>
</reference>
<dbReference type="PROSITE" id="PS51656">
    <property type="entry name" value="4FE4S"/>
    <property type="match status" value="1"/>
</dbReference>
<dbReference type="PIRSF" id="PIRSF000376">
    <property type="entry name" value="AcCoA_decarb_gamma"/>
    <property type="match status" value="1"/>
</dbReference>
<feature type="binding site" evidence="6">
    <location>
        <position position="342"/>
    </location>
    <ligand>
        <name>5-methoxybenzimidazolylcob(I)amide</name>
        <dbReference type="ChEBI" id="CHEBI:157765"/>
    </ligand>
</feature>
<evidence type="ECO:0000256" key="1">
    <source>
        <dbReference type="ARBA" id="ARBA00022485"/>
    </source>
</evidence>
<evidence type="ECO:0000313" key="9">
    <source>
        <dbReference type="EMBL" id="OIP37008.1"/>
    </source>
</evidence>
<dbReference type="PANTHER" id="PTHR36214">
    <property type="match status" value="1"/>
</dbReference>
<sequence>MALSGLDIFKKLPKTNCKKCNLPTCLAFAMQVAAGKMEISLCPDVSDDVVAQIAEATAPPIRPVTIGTGDDALKIGEETVMFRHDKRFEHQPCIGLLLTDEMSDDILSKHIEQFKATGFERVGIMMKAEVMAIKSVTGDAERFKVIVKRVMDETQALLVLMSDSSIVLEAGLSLCRDRKPLLCGVNTDNLAQVAQLAKENNCPVVAKGKDLDELADLTNKLTASGVKDIVLYPIGTVLKDRFEQETMMRRLALKKIFRPLGFPTINFPCDFTSDKNEEMVIAATFVAKYSGIIILSTLEPHYTYPLFCLRMNIYTDPQRPMTMEEKVYEFNNPDKDSPVLITTNFSLTYFLVAGEIESSRKPVWLAIQNTEGLSVLTAWSAGKFNAESIAKFIKSSGITEKISHRNLIIPGYVAELSGDLEEEMGAGWKVIVGPREAPSLPGFLKQMQV</sequence>